<keyword evidence="3" id="KW-1185">Reference proteome</keyword>
<accession>A0A4R2TS02</accession>
<dbReference type="Proteomes" id="UP000295504">
    <property type="component" value="Unassembled WGS sequence"/>
</dbReference>
<dbReference type="OrthoDB" id="1953300at2"/>
<comment type="caution">
    <text evidence="2">The sequence shown here is derived from an EMBL/GenBank/DDBJ whole genome shotgun (WGS) entry which is preliminary data.</text>
</comment>
<name>A0A4R2TS02_9FIRM</name>
<evidence type="ECO:0000313" key="3">
    <source>
        <dbReference type="Proteomes" id="UP000295504"/>
    </source>
</evidence>
<keyword evidence="1" id="KW-0175">Coiled coil</keyword>
<reference evidence="2 3" key="1">
    <citation type="submission" date="2019-03" db="EMBL/GenBank/DDBJ databases">
        <title>Genomic Encyclopedia of Type Strains, Phase IV (KMG-IV): sequencing the most valuable type-strain genomes for metagenomic binning, comparative biology and taxonomic classification.</title>
        <authorList>
            <person name="Goeker M."/>
        </authorList>
    </citation>
    <scope>NUCLEOTIDE SEQUENCE [LARGE SCALE GENOMIC DNA]</scope>
    <source>
        <strain evidence="2 3">DSM 100013</strain>
    </source>
</reference>
<evidence type="ECO:0000313" key="2">
    <source>
        <dbReference type="EMBL" id="TCQ06630.1"/>
    </source>
</evidence>
<evidence type="ECO:0000256" key="1">
    <source>
        <dbReference type="SAM" id="Coils"/>
    </source>
</evidence>
<evidence type="ECO:0008006" key="4">
    <source>
        <dbReference type="Google" id="ProtNLM"/>
    </source>
</evidence>
<gene>
    <name evidence="2" type="ORF">EDD79_100355</name>
</gene>
<feature type="coiled-coil region" evidence="1">
    <location>
        <begin position="235"/>
        <end position="285"/>
    </location>
</feature>
<dbReference type="EMBL" id="SLYC01000003">
    <property type="protein sequence ID" value="TCQ06630.1"/>
    <property type="molecule type" value="Genomic_DNA"/>
</dbReference>
<dbReference type="AlphaFoldDB" id="A0A4R2TS02"/>
<proteinExistence type="predicted"/>
<dbReference type="PROSITE" id="PS51257">
    <property type="entry name" value="PROKAR_LIPOPROTEIN"/>
    <property type="match status" value="1"/>
</dbReference>
<dbReference type="RefSeq" id="WP_132847513.1">
    <property type="nucleotide sequence ID" value="NZ_CP058648.1"/>
</dbReference>
<organism evidence="2 3">
    <name type="scientific">Serpentinicella alkaliphila</name>
    <dbReference type="NCBI Taxonomy" id="1734049"/>
    <lineage>
        <taxon>Bacteria</taxon>
        <taxon>Bacillati</taxon>
        <taxon>Bacillota</taxon>
        <taxon>Clostridia</taxon>
        <taxon>Peptostreptococcales</taxon>
        <taxon>Natronincolaceae</taxon>
        <taxon>Serpentinicella</taxon>
    </lineage>
</organism>
<protein>
    <recommendedName>
        <fullName evidence="4">Lipoprotein</fullName>
    </recommendedName>
</protein>
<sequence length="318" mass="36818">MKKSNSNTLIVIIMFLLVFSLFGCRGNTEDENKKNPSNSQNQMSEVPDAFVETEDMLRELIYDLDAVPGIEKALAEKEQKKAEVTETSDVDMPLDEKQETAERDININMHILQNSILVHSLFVEDIEGHAADIEVLPNSIDDIWFEINKRMSEINTKWNLIERELKKVNADQEKVKGYESVFDEATIAIQQRDRITGLNLINELTYRLAEFRRYFKDKVPSEVIKITAHNRQVVLLAYEDNYEEALQETAKIKELLNAVRNQLLERDAEDVIQKMELSIEDLEGELNKQDFYLTQLKGSIVIKNTKLMEEVFESVIKE</sequence>